<evidence type="ECO:0000259" key="1">
    <source>
        <dbReference type="Pfam" id="PF06742"/>
    </source>
</evidence>
<name>A0A1T5A4B8_9SPHN</name>
<dbReference type="Gene3D" id="2.60.120.1600">
    <property type="match status" value="1"/>
</dbReference>
<dbReference type="Pfam" id="PF06742">
    <property type="entry name" value="DUF1214"/>
    <property type="match status" value="1"/>
</dbReference>
<gene>
    <name evidence="2" type="ORF">SAMN06295920_101572</name>
</gene>
<dbReference type="Proteomes" id="UP000189818">
    <property type="component" value="Unassembled WGS sequence"/>
</dbReference>
<proteinExistence type="predicted"/>
<keyword evidence="3" id="KW-1185">Reference proteome</keyword>
<dbReference type="SUPFAM" id="SSF160935">
    <property type="entry name" value="VPA0735-like"/>
    <property type="match status" value="1"/>
</dbReference>
<dbReference type="EMBL" id="FUYM01000001">
    <property type="protein sequence ID" value="SKB29786.1"/>
    <property type="molecule type" value="Genomic_DNA"/>
</dbReference>
<reference evidence="3" key="1">
    <citation type="submission" date="2017-02" db="EMBL/GenBank/DDBJ databases">
        <authorList>
            <person name="Varghese N."/>
            <person name="Submissions S."/>
        </authorList>
    </citation>
    <scope>NUCLEOTIDE SEQUENCE [LARGE SCALE GENOMIC DNA]</scope>
    <source>
        <strain evidence="3">UM2</strain>
    </source>
</reference>
<protein>
    <recommendedName>
        <fullName evidence="1">DUF1214 domain-containing protein</fullName>
    </recommendedName>
</protein>
<accession>A0A1T5A4B8</accession>
<feature type="domain" description="DUF1214" evidence="1">
    <location>
        <begin position="284"/>
        <end position="362"/>
    </location>
</feature>
<evidence type="ECO:0000313" key="2">
    <source>
        <dbReference type="EMBL" id="SKB29786.1"/>
    </source>
</evidence>
<dbReference type="InterPro" id="IPR010621">
    <property type="entry name" value="DUF1214"/>
</dbReference>
<dbReference type="AlphaFoldDB" id="A0A1T5A4B8"/>
<dbReference type="RefSeq" id="WP_079646498.1">
    <property type="nucleotide sequence ID" value="NZ_FUYM01000001.1"/>
</dbReference>
<dbReference type="STRING" id="439228.SAMN06295920_101572"/>
<evidence type="ECO:0000313" key="3">
    <source>
        <dbReference type="Proteomes" id="UP000189818"/>
    </source>
</evidence>
<sequence>MAIGTEEREKLRAAWNGHCDALKQVASEAIDGVLGDPADGGELAELLRSIARLAAMSLQHRLDFNDPDFPLFLRQMDDRYRYGGPDNNIAYFMAALRGNATYRLRGNNGGEGRSVNIGRLWHDDIATAANGDFEVIVSAEEHPGNWTPIAPGLAGDTSVPDQYPTAGNGITVRRYDWDWDRDLPPGWLTIERIDPDAPAYPPALSADRLADQIANATRLFLAAARWWNQRAANVRADNPANIITPPSTEPPGVRNFKPPMSGGKAWLYYGIICLDLAEDEAILIETDLPDGPYWSFTLYNMWWEAPDIMNRQTSLNARQAHVDGDGKARFVISARDPGVPNWLDTGGARRGFLHYRWFRPDQAIPTPVSRLLKIDAVRGALPADHPAIDAGARRATLSKRREQLARRFQR</sequence>
<organism evidence="2 3">
    <name type="scientific">Rhizorhabdus histidinilytica</name>
    <dbReference type="NCBI Taxonomy" id="439228"/>
    <lineage>
        <taxon>Bacteria</taxon>
        <taxon>Pseudomonadati</taxon>
        <taxon>Pseudomonadota</taxon>
        <taxon>Alphaproteobacteria</taxon>
        <taxon>Sphingomonadales</taxon>
        <taxon>Sphingomonadaceae</taxon>
        <taxon>Rhizorhabdus</taxon>
    </lineage>
</organism>
<dbReference type="OrthoDB" id="7796491at2"/>